<feature type="transmembrane region" description="Helical" evidence="5">
    <location>
        <begin position="59"/>
        <end position="77"/>
    </location>
</feature>
<evidence type="ECO:0000256" key="5">
    <source>
        <dbReference type="SAM" id="Phobius"/>
    </source>
</evidence>
<sequence length="422" mass="45253">MNILQALLWNVFSPISKSIKLVYGWGDSDFEWAVNAANISFMLALVPVNKLYARYGARCTMLLSTVSLAFCGLIRCLPLEGHAFMMMVQLSMLANGMTAAWANIAGPLISDVWFPARERTLATAVAVTGPPVGQALGFVVGPSMVTTVDTLWLVRREVQSLMWLEASLCLAVLLATIIYFPSAPSSPPSESAAVKRGSSTGTYAQLFPTSRQACRFWILNLSFAIPIGAYQSWAGVLNLNLAQTNLGISPRAVALLGCLMTLSGAAGSIAIGLVTKRLLGALKSIILLSAAFSALGFLVFAVLLTFHVDSSALLLGVTGVIGGFGVNCMPPLFFELILETVYGFVSDNLAASTMMLTVSLVQILVLAVPLKIGGSSLWMNWLMVISTVLCFVAVLPFRARYLRLETDLGEDFTSTCDRMGCF</sequence>
<dbReference type="Gene3D" id="1.20.1250.20">
    <property type="entry name" value="MFS general substrate transporter like domains"/>
    <property type="match status" value="1"/>
</dbReference>
<comment type="subcellular location">
    <subcellularLocation>
        <location evidence="1">Membrane</location>
        <topology evidence="1">Multi-pass membrane protein</topology>
    </subcellularLocation>
</comment>
<keyword evidence="7" id="KW-1185">Reference proteome</keyword>
<dbReference type="PANTHER" id="PTHR10924">
    <property type="entry name" value="MAJOR FACILITATOR SUPERFAMILY PROTEIN-RELATED"/>
    <property type="match status" value="1"/>
</dbReference>
<reference evidence="6 7" key="1">
    <citation type="submission" date="2024-02" db="EMBL/GenBank/DDBJ databases">
        <authorList>
            <person name="Chen Y."/>
            <person name="Shah S."/>
            <person name="Dougan E. K."/>
            <person name="Thang M."/>
            <person name="Chan C."/>
        </authorList>
    </citation>
    <scope>NUCLEOTIDE SEQUENCE [LARGE SCALE GENOMIC DNA]</scope>
</reference>
<evidence type="ECO:0000256" key="3">
    <source>
        <dbReference type="ARBA" id="ARBA00022989"/>
    </source>
</evidence>
<evidence type="ECO:0000313" key="6">
    <source>
        <dbReference type="EMBL" id="CAK9052856.1"/>
    </source>
</evidence>
<dbReference type="InterPro" id="IPR049680">
    <property type="entry name" value="FLVCR1-2_SLC49-like"/>
</dbReference>
<feature type="transmembrane region" description="Helical" evidence="5">
    <location>
        <begin position="378"/>
        <end position="397"/>
    </location>
</feature>
<evidence type="ECO:0000256" key="4">
    <source>
        <dbReference type="ARBA" id="ARBA00023136"/>
    </source>
</evidence>
<feature type="transmembrane region" description="Helical" evidence="5">
    <location>
        <begin position="216"/>
        <end position="233"/>
    </location>
</feature>
<dbReference type="Pfam" id="PF07690">
    <property type="entry name" value="MFS_1"/>
    <property type="match status" value="1"/>
</dbReference>
<feature type="transmembrane region" description="Helical" evidence="5">
    <location>
        <begin position="161"/>
        <end position="180"/>
    </location>
</feature>
<feature type="transmembrane region" description="Helical" evidence="5">
    <location>
        <begin position="312"/>
        <end position="337"/>
    </location>
</feature>
<feature type="transmembrane region" description="Helical" evidence="5">
    <location>
        <begin position="32"/>
        <end position="52"/>
    </location>
</feature>
<proteinExistence type="predicted"/>
<evidence type="ECO:0000256" key="2">
    <source>
        <dbReference type="ARBA" id="ARBA00022692"/>
    </source>
</evidence>
<dbReference type="InterPro" id="IPR036259">
    <property type="entry name" value="MFS_trans_sf"/>
</dbReference>
<dbReference type="InterPro" id="IPR011701">
    <property type="entry name" value="MFS"/>
</dbReference>
<dbReference type="Proteomes" id="UP001642464">
    <property type="component" value="Unassembled WGS sequence"/>
</dbReference>
<name>A0ABP0MMZ2_9DINO</name>
<feature type="transmembrane region" description="Helical" evidence="5">
    <location>
        <begin position="349"/>
        <end position="372"/>
    </location>
</feature>
<keyword evidence="3 5" id="KW-1133">Transmembrane helix</keyword>
<dbReference type="EMBL" id="CAXAMM010022958">
    <property type="protein sequence ID" value="CAK9052856.1"/>
    <property type="molecule type" value="Genomic_DNA"/>
</dbReference>
<feature type="transmembrane region" description="Helical" evidence="5">
    <location>
        <begin position="253"/>
        <end position="273"/>
    </location>
</feature>
<comment type="caution">
    <text evidence="6">The sequence shown here is derived from an EMBL/GenBank/DDBJ whole genome shotgun (WGS) entry which is preliminary data.</text>
</comment>
<dbReference type="PANTHER" id="PTHR10924:SF27">
    <property type="entry name" value="SOLUTE CARRIER FAMILY 49 MEMBER 4"/>
    <property type="match status" value="1"/>
</dbReference>
<evidence type="ECO:0000256" key="1">
    <source>
        <dbReference type="ARBA" id="ARBA00004141"/>
    </source>
</evidence>
<keyword evidence="4 5" id="KW-0472">Membrane</keyword>
<gene>
    <name evidence="6" type="ORF">SCF082_LOCUS28873</name>
</gene>
<dbReference type="SUPFAM" id="SSF103473">
    <property type="entry name" value="MFS general substrate transporter"/>
    <property type="match status" value="1"/>
</dbReference>
<organism evidence="6 7">
    <name type="scientific">Durusdinium trenchii</name>
    <dbReference type="NCBI Taxonomy" id="1381693"/>
    <lineage>
        <taxon>Eukaryota</taxon>
        <taxon>Sar</taxon>
        <taxon>Alveolata</taxon>
        <taxon>Dinophyceae</taxon>
        <taxon>Suessiales</taxon>
        <taxon>Symbiodiniaceae</taxon>
        <taxon>Durusdinium</taxon>
    </lineage>
</organism>
<keyword evidence="2 5" id="KW-0812">Transmembrane</keyword>
<feature type="transmembrane region" description="Helical" evidence="5">
    <location>
        <begin position="285"/>
        <end position="306"/>
    </location>
</feature>
<evidence type="ECO:0000313" key="7">
    <source>
        <dbReference type="Proteomes" id="UP001642464"/>
    </source>
</evidence>
<protein>
    <submittedName>
        <fullName evidence="6">Solute carrier family 49 member 4 homolog (Disrupted in renal carcinoma protein 2 homolog)</fullName>
    </submittedName>
</protein>
<accession>A0ABP0MMZ2</accession>